<evidence type="ECO:0000313" key="2">
    <source>
        <dbReference type="Proteomes" id="UP000050509"/>
    </source>
</evidence>
<dbReference type="Proteomes" id="UP000050509">
    <property type="component" value="Unassembled WGS sequence"/>
</dbReference>
<gene>
    <name evidence="1" type="ORF">SE17_10415</name>
</gene>
<accession>A0A0P9DIQ0</accession>
<dbReference type="AlphaFoldDB" id="A0A0P9DIQ0"/>
<comment type="caution">
    <text evidence="1">The sequence shown here is derived from an EMBL/GenBank/DDBJ whole genome shotgun (WGS) entry which is preliminary data.</text>
</comment>
<proteinExistence type="predicted"/>
<keyword evidence="2" id="KW-1185">Reference proteome</keyword>
<sequence length="71" mass="7868">MQREATATPVPFEPGQLERAYIEQYLHSQGTSLAALATLPPEQAEKLMRAASLYASMHLAEVETRSHLVDD</sequence>
<protein>
    <submittedName>
        <fullName evidence="1">Uncharacterized protein</fullName>
    </submittedName>
</protein>
<reference evidence="1 2" key="1">
    <citation type="submission" date="2015-09" db="EMBL/GenBank/DDBJ databases">
        <title>Draft genome sequence of Kouleothrix aurantiaca JCM 19913.</title>
        <authorList>
            <person name="Hemp J."/>
        </authorList>
    </citation>
    <scope>NUCLEOTIDE SEQUENCE [LARGE SCALE GENOMIC DNA]</scope>
    <source>
        <strain evidence="1 2">COM-B</strain>
    </source>
</reference>
<dbReference type="EMBL" id="LJCR01000290">
    <property type="protein sequence ID" value="KPV53299.1"/>
    <property type="molecule type" value="Genomic_DNA"/>
</dbReference>
<name>A0A0P9DIQ0_9CHLR</name>
<feature type="non-terminal residue" evidence="1">
    <location>
        <position position="71"/>
    </location>
</feature>
<evidence type="ECO:0000313" key="1">
    <source>
        <dbReference type="EMBL" id="KPV53299.1"/>
    </source>
</evidence>
<organism evidence="1 2">
    <name type="scientific">Kouleothrix aurantiaca</name>
    <dbReference type="NCBI Taxonomy" id="186479"/>
    <lineage>
        <taxon>Bacteria</taxon>
        <taxon>Bacillati</taxon>
        <taxon>Chloroflexota</taxon>
        <taxon>Chloroflexia</taxon>
        <taxon>Chloroflexales</taxon>
        <taxon>Roseiflexineae</taxon>
        <taxon>Roseiflexaceae</taxon>
        <taxon>Kouleothrix</taxon>
    </lineage>
</organism>